<dbReference type="EMBL" id="QEMT01000066">
    <property type="protein sequence ID" value="PWH56182.1"/>
    <property type="molecule type" value="Genomic_DNA"/>
</dbReference>
<dbReference type="EMBL" id="CAUZHL010000002">
    <property type="protein sequence ID" value="CAK1210420.1"/>
    <property type="molecule type" value="Genomic_DNA"/>
</dbReference>
<reference evidence="4 12" key="4">
    <citation type="submission" date="2019-05" db="EMBL/GenBank/DDBJ databases">
        <authorList>
            <consortium name="NARMS: The National Antimicrobial Resistance Monitoring System"/>
        </authorList>
    </citation>
    <scope>NUCLEOTIDE SEQUENCE [LARGE SCALE GENOMIC DNA]</scope>
    <source>
        <strain evidence="4 12">CVM N18EC122</strain>
        <strain evidence="5 13">CVM N19EC0189</strain>
    </source>
</reference>
<evidence type="ECO:0000313" key="10">
    <source>
        <dbReference type="Proteomes" id="UP000245761"/>
    </source>
</evidence>
<reference evidence="6" key="5">
    <citation type="submission" date="2020-03" db="EMBL/GenBank/DDBJ databases">
        <authorList>
            <consortium name="NCBI Pathogen Detection Project"/>
        </authorList>
    </citation>
    <scope>NUCLEOTIDE SEQUENCE</scope>
    <source>
        <strain evidence="6">AMC_487</strain>
    </source>
</reference>
<dbReference type="Proteomes" id="UP000245761">
    <property type="component" value="Unassembled WGS sequence"/>
</dbReference>
<reference evidence="3" key="7">
    <citation type="submission" date="2023-10" db="EMBL/GenBank/DDBJ databases">
        <authorList>
            <person name="Leclercq S."/>
        </authorList>
    </citation>
    <scope>NUCLEOTIDE SEQUENCE</scope>
    <source>
        <strain evidence="3">F848</strain>
    </source>
</reference>
<dbReference type="Gene3D" id="1.10.10.2690">
    <property type="match status" value="1"/>
</dbReference>
<evidence type="ECO:0000313" key="7">
    <source>
        <dbReference type="EMBL" id="PWH56182.1"/>
    </source>
</evidence>
<sequence>MGIYHSRVAGIYDTPGSMSDAHFEILAALSPVNSKKVILALRDYFVLGLTRREACENHDVAQGYFSVSLRKLLETNRLVAELAELLSVPSECRPYW</sequence>
<dbReference type="AlphaFoldDB" id="A0A2J7KRZ8"/>
<evidence type="ECO:0000313" key="6">
    <source>
        <dbReference type="EMBL" id="HAI5335083.1"/>
    </source>
</evidence>
<evidence type="ECO:0000256" key="2">
    <source>
        <dbReference type="ARBA" id="ARBA00023163"/>
    </source>
</evidence>
<accession>A0A2J7KRZ8</accession>
<keyword evidence="2" id="KW-0804">Transcription</keyword>
<reference evidence="8" key="6">
    <citation type="submission" date="2021-02" db="EMBL/GenBank/DDBJ databases">
        <title>Co-localization of colistin and carbapenem -resistance genes on a novel transferable IncHI2 plasmid in Escherichia coli from chicken-origin.</title>
        <authorList>
            <person name="Hoffmann M."/>
            <person name="Balkey M."/>
            <person name="Ronco T."/>
            <person name="Hendriksen R.S."/>
        </authorList>
    </citation>
    <scope>NUCLEOTIDE SEQUENCE</scope>
    <source>
        <strain evidence="8">CFSAN083829</strain>
    </source>
</reference>
<dbReference type="Proteomes" id="UP000532204">
    <property type="component" value="Unassembled WGS sequence"/>
</dbReference>
<proteinExistence type="predicted"/>
<dbReference type="InterPro" id="IPR053721">
    <property type="entry name" value="Fimbrial_Adhesin_Reg"/>
</dbReference>
<evidence type="ECO:0000313" key="11">
    <source>
        <dbReference type="Proteomes" id="UP000253687"/>
    </source>
</evidence>
<dbReference type="RefSeq" id="WP_000513495.1">
    <property type="nucleotide sequence ID" value="NZ_CABGZL010000082.1"/>
</dbReference>
<gene>
    <name evidence="7" type="ORF">DD762_24310</name>
    <name evidence="9" type="ORF">DTL43_25300</name>
    <name evidence="4" type="ORF">E6D34_21445</name>
    <name evidence="5" type="ORF">F9461_25895</name>
    <name evidence="3" type="ORF">FGAF848_21970</name>
    <name evidence="6" type="ORF">HJQ60_005190</name>
    <name evidence="8" type="ORF">JNP96_10255</name>
</gene>
<reference evidence="6" key="1">
    <citation type="journal article" date="2018" name="Genome Biol.">
        <title>SKESA: strategic k-mer extension for scrupulous assemblies.</title>
        <authorList>
            <person name="Souvorov A."/>
            <person name="Agarwala R."/>
            <person name="Lipman D.J."/>
        </authorList>
    </citation>
    <scope>NUCLEOTIDE SEQUENCE [LARGE SCALE GENOMIC DNA]</scope>
    <source>
        <strain evidence="6">AMC_487</strain>
    </source>
</reference>
<evidence type="ECO:0000256" key="1">
    <source>
        <dbReference type="ARBA" id="ARBA00023015"/>
    </source>
</evidence>
<evidence type="ECO:0000313" key="9">
    <source>
        <dbReference type="EMBL" id="RDA31952.1"/>
    </source>
</evidence>
<dbReference type="Proteomes" id="UP000845800">
    <property type="component" value="Unassembled WGS sequence"/>
</dbReference>
<dbReference type="EMBL" id="CP070393">
    <property type="protein sequence ID" value="QRZ99300.1"/>
    <property type="molecule type" value="Genomic_DNA"/>
</dbReference>
<dbReference type="GO" id="GO:0006355">
    <property type="term" value="P:regulation of DNA-templated transcription"/>
    <property type="evidence" value="ECO:0007669"/>
    <property type="project" value="InterPro"/>
</dbReference>
<dbReference type="EMBL" id="AASEBA010000054">
    <property type="protein sequence ID" value="EFC9751773.1"/>
    <property type="molecule type" value="Genomic_DNA"/>
</dbReference>
<evidence type="ECO:0000313" key="3">
    <source>
        <dbReference type="EMBL" id="CAK1210420.1"/>
    </source>
</evidence>
<dbReference type="Pfam" id="PF03333">
    <property type="entry name" value="PapB"/>
    <property type="match status" value="1"/>
</dbReference>
<dbReference type="Proteomes" id="UP001190091">
    <property type="component" value="Unassembled WGS sequence"/>
</dbReference>
<dbReference type="Proteomes" id="UP000253687">
    <property type="component" value="Unassembled WGS sequence"/>
</dbReference>
<dbReference type="EMBL" id="AASVQO010000040">
    <property type="protein sequence ID" value="EFH3676588.1"/>
    <property type="molecule type" value="Genomic_DNA"/>
</dbReference>
<evidence type="ECO:0000313" key="13">
    <source>
        <dbReference type="Proteomes" id="UP000534496"/>
    </source>
</evidence>
<evidence type="ECO:0000313" key="8">
    <source>
        <dbReference type="EMBL" id="QRZ99300.1"/>
    </source>
</evidence>
<evidence type="ECO:0000313" key="5">
    <source>
        <dbReference type="EMBL" id="EFH3676588.1"/>
    </source>
</evidence>
<dbReference type="EMBL" id="DABERK010000050">
    <property type="protein sequence ID" value="HAI5335083.1"/>
    <property type="molecule type" value="Genomic_DNA"/>
</dbReference>
<reference evidence="9 11" key="3">
    <citation type="submission" date="2018-07" db="EMBL/GenBank/DDBJ databases">
        <title>Whole Genome Sequence Analysis of Avian Pathogenic E. coli - An Australian Perspective.</title>
        <authorList>
            <person name="Cummins M.L."/>
            <person name="Reid C.J."/>
            <person name="Roy Chowdhury P."/>
            <person name="Bushell R."/>
            <person name="Esbert N."/>
            <person name="Tivendale K.A."/>
            <person name="Noormohammadi A.H."/>
            <person name="Islam S."/>
            <person name="Marenda M.S."/>
            <person name="Browning G.F."/>
            <person name="Markham P.F."/>
            <person name="Djordjevic S.P."/>
        </authorList>
    </citation>
    <scope>NUCLEOTIDE SEQUENCE [LARGE SCALE GENOMIC DNA]</scope>
    <source>
        <strain evidence="9 11">AVC211</strain>
    </source>
</reference>
<dbReference type="Proteomes" id="UP000663166">
    <property type="component" value="Chromosome"/>
</dbReference>
<dbReference type="Proteomes" id="UP000534496">
    <property type="component" value="Unassembled WGS sequence"/>
</dbReference>
<protein>
    <submittedName>
        <fullName evidence="3">Adhesin biosynthesis transcription regulatory family protein</fullName>
    </submittedName>
    <submittedName>
        <fullName evidence="7">Transcriptional regulator</fullName>
    </submittedName>
</protein>
<organism evidence="7 10">
    <name type="scientific">Escherichia coli</name>
    <dbReference type="NCBI Taxonomy" id="562"/>
    <lineage>
        <taxon>Bacteria</taxon>
        <taxon>Pseudomonadati</taxon>
        <taxon>Pseudomonadota</taxon>
        <taxon>Gammaproteobacteria</taxon>
        <taxon>Enterobacterales</taxon>
        <taxon>Enterobacteriaceae</taxon>
        <taxon>Escherichia</taxon>
    </lineage>
</organism>
<evidence type="ECO:0000313" key="4">
    <source>
        <dbReference type="EMBL" id="EFC9751773.1"/>
    </source>
</evidence>
<dbReference type="EMBL" id="QOGZ01000060">
    <property type="protein sequence ID" value="RDA31952.1"/>
    <property type="molecule type" value="Genomic_DNA"/>
</dbReference>
<dbReference type="InterPro" id="IPR004356">
    <property type="entry name" value="Adhesin_operon_reg_prot"/>
</dbReference>
<reference evidence="7 10" key="2">
    <citation type="submission" date="2018-04" db="EMBL/GenBank/DDBJ databases">
        <title>Draft Genomic Sequencing Of Potential Extraintestinal Pathogenic Escherichia coli B8S56 Isolated from Retail Chicken Skin.</title>
        <authorList>
            <person name="Xu A."/>
            <person name="Tilman S."/>
            <person name="Wisser-Parker K."/>
            <person name="Scullen O.J."/>
            <person name="Sommers C."/>
        </authorList>
    </citation>
    <scope>NUCLEOTIDE SEQUENCE [LARGE SCALE GENOMIC DNA]</scope>
    <source>
        <strain evidence="7 10">B8S56</strain>
    </source>
</reference>
<keyword evidence="1" id="KW-0805">Transcription regulation</keyword>
<name>A0A2J7KRZ8_ECOLX</name>
<dbReference type="PRINTS" id="PR01554">
    <property type="entry name" value="FIMREGULATRY"/>
</dbReference>
<evidence type="ECO:0000313" key="12">
    <source>
        <dbReference type="Proteomes" id="UP000532204"/>
    </source>
</evidence>